<dbReference type="Pfam" id="PF01757">
    <property type="entry name" value="Acyl_transf_3"/>
    <property type="match status" value="1"/>
</dbReference>
<evidence type="ECO:0000256" key="1">
    <source>
        <dbReference type="SAM" id="MobiDB-lite"/>
    </source>
</evidence>
<reference evidence="4 5" key="1">
    <citation type="submission" date="2024-01" db="EMBL/GenBank/DDBJ databases">
        <title>Genome insights into Plantactinospora sonchi sp. nov.</title>
        <authorList>
            <person name="Wang L."/>
        </authorList>
    </citation>
    <scope>NUCLEOTIDE SEQUENCE [LARGE SCALE GENOMIC DNA]</scope>
    <source>
        <strain evidence="4 5">NEAU-QY2</strain>
    </source>
</reference>
<feature type="transmembrane region" description="Helical" evidence="2">
    <location>
        <begin position="265"/>
        <end position="287"/>
    </location>
</feature>
<feature type="transmembrane region" description="Helical" evidence="2">
    <location>
        <begin position="299"/>
        <end position="317"/>
    </location>
</feature>
<keyword evidence="5" id="KW-1185">Reference proteome</keyword>
<feature type="transmembrane region" description="Helical" evidence="2">
    <location>
        <begin position="155"/>
        <end position="171"/>
    </location>
</feature>
<evidence type="ECO:0000256" key="2">
    <source>
        <dbReference type="SAM" id="Phobius"/>
    </source>
</evidence>
<dbReference type="EC" id="2.3.-.-" evidence="4"/>
<feature type="transmembrane region" description="Helical" evidence="2">
    <location>
        <begin position="61"/>
        <end position="82"/>
    </location>
</feature>
<feature type="transmembrane region" description="Helical" evidence="2">
    <location>
        <begin position="323"/>
        <end position="344"/>
    </location>
</feature>
<dbReference type="EMBL" id="JAZGQK010000007">
    <property type="protein sequence ID" value="MEE6259046.1"/>
    <property type="molecule type" value="Genomic_DNA"/>
</dbReference>
<feature type="transmembrane region" description="Helical" evidence="2">
    <location>
        <begin position="24"/>
        <end position="41"/>
    </location>
</feature>
<keyword evidence="4" id="KW-0012">Acyltransferase</keyword>
<proteinExistence type="predicted"/>
<protein>
    <submittedName>
        <fullName evidence="4">Acyltransferase</fullName>
        <ecNumber evidence="4">2.3.-.-</ecNumber>
    </submittedName>
</protein>
<sequence>MVEQPSPAYPDSLPTRRRLYEIDLLRFVAALAVVLLHYSFAQAKNDAELDFASELGAVTRYGYLGVDLFFMISGLVVFMSLWGRRPSAFLISRISRLYPAYWVAVTLTTLTVVVLGARGRNDVTLPQYLVNLTMFPAPINVEYVEGVYWTLWSEWRFYALLFVLALIGLTVRRTRLFMWGWLATTVLLELLPVPAEPVVALAVQPLYSHYFIAGMVLYLVHRSGWSRELAVLLGLCFLNASYQAAQLAELRNRTEAAGLDPAVVVLVVTVIFLVMALVASGALARWSSPALLPLGEMTYPLYLIHGTLGYALFNLLTPGVNRWILLLGVIVAMCALSWLISQVIEARLRPRLRNGLSRTWAAVRTNLTVSPSVEERNETAVFLSQGKRDVPAHWQAPAVASVAASPPDDRSPKAPRHPPGTEALHQRNN</sequence>
<keyword evidence="2" id="KW-0472">Membrane</keyword>
<evidence type="ECO:0000313" key="4">
    <source>
        <dbReference type="EMBL" id="MEE6259046.1"/>
    </source>
</evidence>
<feature type="transmembrane region" description="Helical" evidence="2">
    <location>
        <begin position="176"/>
        <end position="193"/>
    </location>
</feature>
<dbReference type="Proteomes" id="UP001332243">
    <property type="component" value="Unassembled WGS sequence"/>
</dbReference>
<organism evidence="4 5">
    <name type="scientific">Plantactinospora sonchi</name>
    <dbReference type="NCBI Taxonomy" id="1544735"/>
    <lineage>
        <taxon>Bacteria</taxon>
        <taxon>Bacillati</taxon>
        <taxon>Actinomycetota</taxon>
        <taxon>Actinomycetes</taxon>
        <taxon>Micromonosporales</taxon>
        <taxon>Micromonosporaceae</taxon>
        <taxon>Plantactinospora</taxon>
    </lineage>
</organism>
<evidence type="ECO:0000313" key="5">
    <source>
        <dbReference type="Proteomes" id="UP001332243"/>
    </source>
</evidence>
<feature type="transmembrane region" description="Helical" evidence="2">
    <location>
        <begin position="94"/>
        <end position="117"/>
    </location>
</feature>
<feature type="transmembrane region" description="Helical" evidence="2">
    <location>
        <begin position="199"/>
        <end position="220"/>
    </location>
</feature>
<dbReference type="InterPro" id="IPR002656">
    <property type="entry name" value="Acyl_transf_3_dom"/>
</dbReference>
<keyword evidence="4" id="KW-0808">Transferase</keyword>
<keyword evidence="2" id="KW-1133">Transmembrane helix</keyword>
<dbReference type="PANTHER" id="PTHR23028">
    <property type="entry name" value="ACETYLTRANSFERASE"/>
    <property type="match status" value="1"/>
</dbReference>
<dbReference type="GO" id="GO:0016746">
    <property type="term" value="F:acyltransferase activity"/>
    <property type="evidence" value="ECO:0007669"/>
    <property type="project" value="UniProtKB-KW"/>
</dbReference>
<feature type="region of interest" description="Disordered" evidence="1">
    <location>
        <begin position="399"/>
        <end position="429"/>
    </location>
</feature>
<dbReference type="InterPro" id="IPR050879">
    <property type="entry name" value="Acyltransferase_3"/>
</dbReference>
<accession>A0ABU7RRC6</accession>
<dbReference type="PANTHER" id="PTHR23028:SF53">
    <property type="entry name" value="ACYL_TRANSF_3 DOMAIN-CONTAINING PROTEIN"/>
    <property type="match status" value="1"/>
</dbReference>
<dbReference type="RefSeq" id="WP_331214157.1">
    <property type="nucleotide sequence ID" value="NZ_JAZGQK010000007.1"/>
</dbReference>
<gene>
    <name evidence="4" type="ORF">V1633_11160</name>
</gene>
<evidence type="ECO:0000259" key="3">
    <source>
        <dbReference type="Pfam" id="PF01757"/>
    </source>
</evidence>
<keyword evidence="2" id="KW-0812">Transmembrane</keyword>
<comment type="caution">
    <text evidence="4">The sequence shown here is derived from an EMBL/GenBank/DDBJ whole genome shotgun (WGS) entry which is preliminary data.</text>
</comment>
<feature type="domain" description="Acyltransferase 3" evidence="3">
    <location>
        <begin position="20"/>
        <end position="341"/>
    </location>
</feature>
<name>A0ABU7RRC6_9ACTN</name>